<keyword evidence="9" id="KW-1185">Reference proteome</keyword>
<dbReference type="Proteomes" id="UP000019471">
    <property type="component" value="Unassembled WGS sequence"/>
</dbReference>
<dbReference type="InterPro" id="IPR007219">
    <property type="entry name" value="XnlR_reg_dom"/>
</dbReference>
<dbReference type="SMART" id="SM00906">
    <property type="entry name" value="Fungal_trans"/>
    <property type="match status" value="1"/>
</dbReference>
<dbReference type="Pfam" id="PF04082">
    <property type="entry name" value="Fungal_trans"/>
    <property type="match status" value="1"/>
</dbReference>
<evidence type="ECO:0000259" key="7">
    <source>
        <dbReference type="SMART" id="SM00906"/>
    </source>
</evidence>
<dbReference type="HOGENOM" id="CLU_415619_0_0_1"/>
<feature type="domain" description="Xylanolytic transcriptional activator regulatory" evidence="7">
    <location>
        <begin position="209"/>
        <end position="289"/>
    </location>
</feature>
<evidence type="ECO:0000256" key="2">
    <source>
        <dbReference type="ARBA" id="ARBA00022833"/>
    </source>
</evidence>
<dbReference type="RefSeq" id="XP_007748339.1">
    <property type="nucleotide sequence ID" value="XM_007750149.1"/>
</dbReference>
<accession>W9WHD5</accession>
<dbReference type="eggNOG" id="ENOG502QW0K">
    <property type="taxonomic scope" value="Eukaryota"/>
</dbReference>
<dbReference type="PANTHER" id="PTHR31313">
    <property type="entry name" value="TY1 ENHANCER ACTIVATOR"/>
    <property type="match status" value="1"/>
</dbReference>
<name>W9WHD5_9EURO</name>
<organism evidence="8 9">
    <name type="scientific">Cladophialophora psammophila CBS 110553</name>
    <dbReference type="NCBI Taxonomy" id="1182543"/>
    <lineage>
        <taxon>Eukaryota</taxon>
        <taxon>Fungi</taxon>
        <taxon>Dikarya</taxon>
        <taxon>Ascomycota</taxon>
        <taxon>Pezizomycotina</taxon>
        <taxon>Eurotiomycetes</taxon>
        <taxon>Chaetothyriomycetidae</taxon>
        <taxon>Chaetothyriales</taxon>
        <taxon>Herpotrichiellaceae</taxon>
        <taxon>Cladophialophora</taxon>
    </lineage>
</organism>
<dbReference type="GO" id="GO:0003677">
    <property type="term" value="F:DNA binding"/>
    <property type="evidence" value="ECO:0007669"/>
    <property type="project" value="UniProtKB-KW"/>
</dbReference>
<dbReference type="CDD" id="cd12148">
    <property type="entry name" value="fungal_TF_MHR"/>
    <property type="match status" value="1"/>
</dbReference>
<keyword evidence="5" id="KW-0804">Transcription</keyword>
<keyword evidence="2" id="KW-0862">Zinc</keyword>
<dbReference type="InterPro" id="IPR051615">
    <property type="entry name" value="Transcr_Regulatory_Elem"/>
</dbReference>
<dbReference type="GO" id="GO:0006351">
    <property type="term" value="P:DNA-templated transcription"/>
    <property type="evidence" value="ECO:0007669"/>
    <property type="project" value="InterPro"/>
</dbReference>
<protein>
    <recommendedName>
        <fullName evidence="7">Xylanolytic transcriptional activator regulatory domain-containing protein</fullName>
    </recommendedName>
</protein>
<evidence type="ECO:0000313" key="8">
    <source>
        <dbReference type="EMBL" id="EXJ67557.1"/>
    </source>
</evidence>
<reference evidence="8 9" key="1">
    <citation type="submission" date="2013-03" db="EMBL/GenBank/DDBJ databases">
        <title>The Genome Sequence of Cladophialophora psammophila CBS 110553.</title>
        <authorList>
            <consortium name="The Broad Institute Genomics Platform"/>
            <person name="Cuomo C."/>
            <person name="de Hoog S."/>
            <person name="Gorbushina A."/>
            <person name="Walker B."/>
            <person name="Young S.K."/>
            <person name="Zeng Q."/>
            <person name="Gargeya S."/>
            <person name="Fitzgerald M."/>
            <person name="Haas B."/>
            <person name="Abouelleil A."/>
            <person name="Allen A.W."/>
            <person name="Alvarado L."/>
            <person name="Arachchi H.M."/>
            <person name="Berlin A.M."/>
            <person name="Chapman S.B."/>
            <person name="Gainer-Dewar J."/>
            <person name="Goldberg J."/>
            <person name="Griggs A."/>
            <person name="Gujja S."/>
            <person name="Hansen M."/>
            <person name="Howarth C."/>
            <person name="Imamovic A."/>
            <person name="Ireland A."/>
            <person name="Larimer J."/>
            <person name="McCowan C."/>
            <person name="Murphy C."/>
            <person name="Pearson M."/>
            <person name="Poon T.W."/>
            <person name="Priest M."/>
            <person name="Roberts A."/>
            <person name="Saif S."/>
            <person name="Shea T."/>
            <person name="Sisk P."/>
            <person name="Sykes S."/>
            <person name="Wortman J."/>
            <person name="Nusbaum C."/>
            <person name="Birren B."/>
        </authorList>
    </citation>
    <scope>NUCLEOTIDE SEQUENCE [LARGE SCALE GENOMIC DNA]</scope>
    <source>
        <strain evidence="8 9">CBS 110553</strain>
    </source>
</reference>
<evidence type="ECO:0000313" key="9">
    <source>
        <dbReference type="Proteomes" id="UP000019471"/>
    </source>
</evidence>
<evidence type="ECO:0000256" key="3">
    <source>
        <dbReference type="ARBA" id="ARBA00023015"/>
    </source>
</evidence>
<gene>
    <name evidence="8" type="ORF">A1O5_09570</name>
</gene>
<dbReference type="OrthoDB" id="2162761at2759"/>
<keyword evidence="3" id="KW-0805">Transcription regulation</keyword>
<dbReference type="GO" id="GO:0008270">
    <property type="term" value="F:zinc ion binding"/>
    <property type="evidence" value="ECO:0007669"/>
    <property type="project" value="InterPro"/>
</dbReference>
<keyword evidence="6" id="KW-0539">Nucleus</keyword>
<dbReference type="GeneID" id="19194266"/>
<dbReference type="AlphaFoldDB" id="W9WHD5"/>
<evidence type="ECO:0000256" key="1">
    <source>
        <dbReference type="ARBA" id="ARBA00022723"/>
    </source>
</evidence>
<comment type="caution">
    <text evidence="8">The sequence shown here is derived from an EMBL/GenBank/DDBJ whole genome shotgun (WGS) entry which is preliminary data.</text>
</comment>
<keyword evidence="4" id="KW-0238">DNA-binding</keyword>
<dbReference type="STRING" id="1182543.W9WHD5"/>
<evidence type="ECO:0000256" key="5">
    <source>
        <dbReference type="ARBA" id="ARBA00023163"/>
    </source>
</evidence>
<proteinExistence type="predicted"/>
<dbReference type="PANTHER" id="PTHR31313:SF79">
    <property type="entry name" value="C6 FINGER DOMAIN-CONTAINING PROTEIN"/>
    <property type="match status" value="1"/>
</dbReference>
<evidence type="ECO:0000256" key="4">
    <source>
        <dbReference type="ARBA" id="ARBA00023125"/>
    </source>
</evidence>
<evidence type="ECO:0000256" key="6">
    <source>
        <dbReference type="ARBA" id="ARBA00023242"/>
    </source>
</evidence>
<sequence>MLLDAFRTSSESVAAGILRSLRSGADVSAALQAGEAVFPQPVVTLGQPLEQLYDLPRLKESPSVLSLYDLLQPFDQASCCLSSSGGTLVRWTTVTQDPAIISHLLELYFTYHHPICPVIPESLIRADMATGGMMYCSPTLMNAVLAVGCTFLGLQDEVKSGNDPWPSVEAFFNEAERLLLEHPEPSLTTVAGLSLLAMIENLHRRYQRACMFSSRASCMALFLGLHRGRVSEKEQIMTEADKLTLVAVQQQLFWVCLQVDQMASINAGWHSQIVVDDVEIRRPSTDIGAATHLCTPSPTPLNCGDRRGCWFYLADLAKIVHTTLFQPRSLSGAHEKINIEHWESKFRGWYNHLPAALAISDTASAHVIVVHMWYHDSLLQSFRPPMALGLADISLTATRICQDAAKAITDLFSQYQRSFGLKGINAMICQALLDAYRIHLDCFPSTLKDILTVVQAFQELSKRQPWAHTWLKGLEYQTLHSSAAESAPLAEAVDRRVFMVETNSVQECPSASPSISYDCDMANINNNVSAAQSEADTAAPCRAPRKEEDYFFSPFARR</sequence>
<dbReference type="EMBL" id="AMGX01000016">
    <property type="protein sequence ID" value="EXJ67557.1"/>
    <property type="molecule type" value="Genomic_DNA"/>
</dbReference>
<keyword evidence="1" id="KW-0479">Metal-binding</keyword>